<dbReference type="AlphaFoldDB" id="M7TFG8"/>
<dbReference type="GO" id="GO:0016593">
    <property type="term" value="C:Cdc73/Paf1 complex"/>
    <property type="evidence" value="ECO:0007669"/>
    <property type="project" value="TreeGrafter"/>
</dbReference>
<dbReference type="SMART" id="SM00719">
    <property type="entry name" value="Plus3"/>
    <property type="match status" value="1"/>
</dbReference>
<dbReference type="GO" id="GO:1990269">
    <property type="term" value="F:RNA polymerase II C-terminal domain phosphoserine binding"/>
    <property type="evidence" value="ECO:0007669"/>
    <property type="project" value="TreeGrafter"/>
</dbReference>
<feature type="compositionally biased region" description="Polar residues" evidence="5">
    <location>
        <begin position="544"/>
        <end position="561"/>
    </location>
</feature>
<evidence type="ECO:0000256" key="2">
    <source>
        <dbReference type="ARBA" id="ARBA00023015"/>
    </source>
</evidence>
<dbReference type="PANTHER" id="PTHR13115">
    <property type="entry name" value="RNA POLYMERASE-ASSOCIATED PROTEIN RTF1 HOMOLOG"/>
    <property type="match status" value="1"/>
</dbReference>
<dbReference type="FunFam" id="3.90.70.200:FF:000005">
    <property type="entry name" value="Related to Pol II transcription elongation factor"/>
    <property type="match status" value="1"/>
</dbReference>
<dbReference type="GO" id="GO:0003677">
    <property type="term" value="F:DNA binding"/>
    <property type="evidence" value="ECO:0007669"/>
    <property type="project" value="InterPro"/>
</dbReference>
<feature type="compositionally biased region" description="Basic and acidic residues" evidence="5">
    <location>
        <begin position="206"/>
        <end position="232"/>
    </location>
</feature>
<keyword evidence="8" id="KW-1185">Reference proteome</keyword>
<comment type="subcellular location">
    <subcellularLocation>
        <location evidence="1">Nucleus</location>
    </subcellularLocation>
</comment>
<dbReference type="PROSITE" id="PS51360">
    <property type="entry name" value="PLUS3"/>
    <property type="match status" value="1"/>
</dbReference>
<protein>
    <submittedName>
        <fullName evidence="7">Putative rna polymerase 2 transcription elongation factor protein</fullName>
    </submittedName>
</protein>
<evidence type="ECO:0000256" key="3">
    <source>
        <dbReference type="ARBA" id="ARBA00023163"/>
    </source>
</evidence>
<feature type="region of interest" description="Disordered" evidence="5">
    <location>
        <begin position="1"/>
        <end position="115"/>
    </location>
</feature>
<name>M7TFG8_EUTLA</name>
<dbReference type="OrthoDB" id="166375at2759"/>
<dbReference type="Gene3D" id="3.90.70.200">
    <property type="entry name" value="Plus-3 domain"/>
    <property type="match status" value="1"/>
</dbReference>
<evidence type="ECO:0000259" key="6">
    <source>
        <dbReference type="PROSITE" id="PS51360"/>
    </source>
</evidence>
<keyword evidence="7" id="KW-0648">Protein biosynthesis</keyword>
<evidence type="ECO:0000256" key="1">
    <source>
        <dbReference type="ARBA" id="ARBA00004123"/>
    </source>
</evidence>
<evidence type="ECO:0000313" key="7">
    <source>
        <dbReference type="EMBL" id="EMR68676.1"/>
    </source>
</evidence>
<dbReference type="eggNOG" id="KOG2402">
    <property type="taxonomic scope" value="Eukaryota"/>
</dbReference>
<feature type="domain" description="Plus3" evidence="6">
    <location>
        <begin position="272"/>
        <end position="408"/>
    </location>
</feature>
<evidence type="ECO:0000256" key="4">
    <source>
        <dbReference type="ARBA" id="ARBA00023242"/>
    </source>
</evidence>
<keyword evidence="2" id="KW-0805">Transcription regulation</keyword>
<dbReference type="PANTHER" id="PTHR13115:SF8">
    <property type="entry name" value="RNA POLYMERASE-ASSOCIATED PROTEIN RTF1 HOMOLOG"/>
    <property type="match status" value="1"/>
</dbReference>
<dbReference type="SUPFAM" id="SSF159042">
    <property type="entry name" value="Plus3-like"/>
    <property type="match status" value="1"/>
</dbReference>
<evidence type="ECO:0000256" key="5">
    <source>
        <dbReference type="SAM" id="MobiDB-lite"/>
    </source>
</evidence>
<accession>M7TFG8</accession>
<gene>
    <name evidence="7" type="ORF">UCREL1_4302</name>
</gene>
<keyword evidence="3" id="KW-0804">Transcription</keyword>
<dbReference type="GO" id="GO:0003746">
    <property type="term" value="F:translation elongation factor activity"/>
    <property type="evidence" value="ECO:0007669"/>
    <property type="project" value="UniProtKB-KW"/>
</dbReference>
<sequence length="620" mass="69176">MADVDDEFLALVGGDESSDEEFNQAGDGDDNASLVGSGSPFPDDNSKKLASGKKSKRGGQDYSDEEEEGEASSIASPASQESAPMDESDSDNDVSQLNHTNGKVVDDEGTGYPHEKIYTSAAEKEEIMAMPELEREQLLAKRAEEVSKKRQNELLRKLLAKKDDFQLEKKRKAGTAELDDTQRKTSRQRTKVGGSKVGETSAGIESLRRARAEKNDRQRRREEDRERYKDKSISFARSSSDHGDDDSDVEWTGTGRSRHSKSRTPEFKEIPLADLRDIERIRLGRSRFRDVCFFPGFEDAITGCYVRISIGPNREGVNEYRMALVKGFTQGKPYAMEKANGQNFVTDQYVKAAHGKAERDWPFLMCSDSPFTESEFNRYKAVFQDEGLIFPKKPALSAKIDEINGLLNRPWTDAEVNGKIDRERNLRNKYAPNERNRLLKSLEEAKRRGDDARVSHIQDQLDSLETPRLAFKTSLTPSKKSASSTPSQQDRLAQINAENRRKNNEAVRKAQIQERTKLREAQSRAARGESLDEESAQLLKKSNGDSQSTPLNGSGASTPANGTPRLGATPKAALLPHLAKLQMHNQQTGIDKKGLPQIHKPIVDDDVIAAMDLDIDVDID</sequence>
<dbReference type="InterPro" id="IPR004343">
    <property type="entry name" value="Plus-3_dom"/>
</dbReference>
<feature type="compositionally biased region" description="Basic and acidic residues" evidence="5">
    <location>
        <begin position="498"/>
        <end position="530"/>
    </location>
</feature>
<keyword evidence="4" id="KW-0539">Nucleus</keyword>
<dbReference type="HOGENOM" id="CLU_019525_0_0_1"/>
<evidence type="ECO:0000313" key="8">
    <source>
        <dbReference type="Proteomes" id="UP000012174"/>
    </source>
</evidence>
<feature type="region of interest" description="Disordered" evidence="5">
    <location>
        <begin position="496"/>
        <end position="568"/>
    </location>
</feature>
<keyword evidence="7" id="KW-0251">Elongation factor</keyword>
<reference evidence="8" key="1">
    <citation type="journal article" date="2013" name="Genome Announc.">
        <title>Draft genome sequence of the grapevine dieback fungus Eutypa lata UCR-EL1.</title>
        <authorList>
            <person name="Blanco-Ulate B."/>
            <person name="Rolshausen P.E."/>
            <person name="Cantu D."/>
        </authorList>
    </citation>
    <scope>NUCLEOTIDE SEQUENCE [LARGE SCALE GENOMIC DNA]</scope>
    <source>
        <strain evidence="8">UCR-EL1</strain>
    </source>
</reference>
<feature type="compositionally biased region" description="Acidic residues" evidence="5">
    <location>
        <begin position="16"/>
        <end position="30"/>
    </location>
</feature>
<dbReference type="OMA" id="ISGCYAR"/>
<organism evidence="7 8">
    <name type="scientific">Eutypa lata (strain UCR-EL1)</name>
    <name type="common">Grapevine dieback disease fungus</name>
    <name type="synonym">Eutypa armeniacae</name>
    <dbReference type="NCBI Taxonomy" id="1287681"/>
    <lineage>
        <taxon>Eukaryota</taxon>
        <taxon>Fungi</taxon>
        <taxon>Dikarya</taxon>
        <taxon>Ascomycota</taxon>
        <taxon>Pezizomycotina</taxon>
        <taxon>Sordariomycetes</taxon>
        <taxon>Xylariomycetidae</taxon>
        <taxon>Xylariales</taxon>
        <taxon>Diatrypaceae</taxon>
        <taxon>Eutypa</taxon>
    </lineage>
</organism>
<dbReference type="EMBL" id="KB706193">
    <property type="protein sequence ID" value="EMR68676.1"/>
    <property type="molecule type" value="Genomic_DNA"/>
</dbReference>
<dbReference type="Proteomes" id="UP000012174">
    <property type="component" value="Unassembled WGS sequence"/>
</dbReference>
<dbReference type="STRING" id="1287681.M7TFG8"/>
<dbReference type="KEGG" id="ela:UCREL1_4302"/>
<dbReference type="Pfam" id="PF03126">
    <property type="entry name" value="Plus-3"/>
    <property type="match status" value="1"/>
</dbReference>
<proteinExistence type="predicted"/>
<dbReference type="InterPro" id="IPR036128">
    <property type="entry name" value="Plus3-like_sf"/>
</dbReference>
<feature type="region of interest" description="Disordered" evidence="5">
    <location>
        <begin position="165"/>
        <end position="265"/>
    </location>
</feature>